<keyword evidence="7" id="KW-1185">Reference proteome</keyword>
<evidence type="ECO:0000256" key="2">
    <source>
        <dbReference type="ARBA" id="ARBA00023015"/>
    </source>
</evidence>
<accession>A0A9Q4FR39</accession>
<reference evidence="6" key="1">
    <citation type="submission" date="2022-06" db="EMBL/GenBank/DDBJ databases">
        <title>Devosia sp. XJ19-45 genome assembly.</title>
        <authorList>
            <person name="Li B."/>
            <person name="Cai M."/>
            <person name="Nie G."/>
            <person name="Li W."/>
        </authorList>
    </citation>
    <scope>NUCLEOTIDE SEQUENCE</scope>
    <source>
        <strain evidence="6">XJ19-45</strain>
    </source>
</reference>
<dbReference type="PRINTS" id="PR00039">
    <property type="entry name" value="HTHLYSR"/>
</dbReference>
<dbReference type="CDD" id="cd05466">
    <property type="entry name" value="PBP2_LTTR_substrate"/>
    <property type="match status" value="1"/>
</dbReference>
<dbReference type="GO" id="GO:0043565">
    <property type="term" value="F:sequence-specific DNA binding"/>
    <property type="evidence" value="ECO:0007669"/>
    <property type="project" value="TreeGrafter"/>
</dbReference>
<dbReference type="PROSITE" id="PS50931">
    <property type="entry name" value="HTH_LYSR"/>
    <property type="match status" value="1"/>
</dbReference>
<keyword evidence="2" id="KW-0805">Transcription regulation</keyword>
<dbReference type="Proteomes" id="UP001060275">
    <property type="component" value="Unassembled WGS sequence"/>
</dbReference>
<evidence type="ECO:0000313" key="7">
    <source>
        <dbReference type="Proteomes" id="UP001060275"/>
    </source>
</evidence>
<dbReference type="Gene3D" id="1.10.10.10">
    <property type="entry name" value="Winged helix-like DNA-binding domain superfamily/Winged helix DNA-binding domain"/>
    <property type="match status" value="1"/>
</dbReference>
<comment type="similarity">
    <text evidence="1">Belongs to the LysR transcriptional regulatory family.</text>
</comment>
<keyword evidence="3" id="KW-0238">DNA-binding</keyword>
<comment type="caution">
    <text evidence="6">The sequence shown here is derived from an EMBL/GenBank/DDBJ whole genome shotgun (WGS) entry which is preliminary data.</text>
</comment>
<sequence length="306" mass="33490">MNREPDWALWRSFAAVISEGSLSGAARSLGLSQPTVGRHIETLEADLGLTLFERSLTGLKPNPTALRLHDPVRAAQAALAEAAILAAGAQDDGAGTVRITASTMISNYVLPEILASVRSLHPRIAIETAPSDSAENLLMREADIAIRMFRPTQLELVTRHLGDIALVPVAHERYLARRGRPTTLDELWQHDLIGFDRSDAIIAHARTLGFTISRDHFVLRSDDQTHLWELIRAGLGIGFGQENLARRTPGLAVLPLDLAVPPLPVWLTTHRELFTSHRIRAIYDAVAEGLIAYMSSEPLAPSIRQG</sequence>
<dbReference type="PANTHER" id="PTHR30537">
    <property type="entry name" value="HTH-TYPE TRANSCRIPTIONAL REGULATOR"/>
    <property type="match status" value="1"/>
</dbReference>
<dbReference type="Pfam" id="PF03466">
    <property type="entry name" value="LysR_substrate"/>
    <property type="match status" value="1"/>
</dbReference>
<gene>
    <name evidence="6" type="ORF">NF348_07790</name>
</gene>
<dbReference type="SUPFAM" id="SSF46785">
    <property type="entry name" value="Winged helix' DNA-binding domain"/>
    <property type="match status" value="1"/>
</dbReference>
<evidence type="ECO:0000259" key="5">
    <source>
        <dbReference type="PROSITE" id="PS50931"/>
    </source>
</evidence>
<dbReference type="GO" id="GO:0006351">
    <property type="term" value="P:DNA-templated transcription"/>
    <property type="evidence" value="ECO:0007669"/>
    <property type="project" value="TreeGrafter"/>
</dbReference>
<dbReference type="EMBL" id="JAMWDU010000002">
    <property type="protein sequence ID" value="MCP8887001.1"/>
    <property type="molecule type" value="Genomic_DNA"/>
</dbReference>
<dbReference type="GO" id="GO:0003700">
    <property type="term" value="F:DNA-binding transcription factor activity"/>
    <property type="evidence" value="ECO:0007669"/>
    <property type="project" value="InterPro"/>
</dbReference>
<dbReference type="Gene3D" id="3.40.190.290">
    <property type="match status" value="1"/>
</dbReference>
<dbReference type="InterPro" id="IPR005119">
    <property type="entry name" value="LysR_subst-bd"/>
</dbReference>
<dbReference type="InterPro" id="IPR000847">
    <property type="entry name" value="LysR_HTH_N"/>
</dbReference>
<dbReference type="InterPro" id="IPR058163">
    <property type="entry name" value="LysR-type_TF_proteobact-type"/>
</dbReference>
<dbReference type="SUPFAM" id="SSF53850">
    <property type="entry name" value="Periplasmic binding protein-like II"/>
    <property type="match status" value="1"/>
</dbReference>
<name>A0A9Q4FR39_9HYPH</name>
<evidence type="ECO:0000256" key="3">
    <source>
        <dbReference type="ARBA" id="ARBA00023125"/>
    </source>
</evidence>
<protein>
    <submittedName>
        <fullName evidence="6">LysR family transcriptional regulator</fullName>
    </submittedName>
</protein>
<dbReference type="AlphaFoldDB" id="A0A9Q4FR39"/>
<feature type="domain" description="HTH lysR-type" evidence="5">
    <location>
        <begin position="5"/>
        <end position="62"/>
    </location>
</feature>
<dbReference type="InterPro" id="IPR036388">
    <property type="entry name" value="WH-like_DNA-bd_sf"/>
</dbReference>
<organism evidence="6 7">
    <name type="scientific">Devosia ureilytica</name>
    <dbReference type="NCBI Taxonomy" id="2952754"/>
    <lineage>
        <taxon>Bacteria</taxon>
        <taxon>Pseudomonadati</taxon>
        <taxon>Pseudomonadota</taxon>
        <taxon>Alphaproteobacteria</taxon>
        <taxon>Hyphomicrobiales</taxon>
        <taxon>Devosiaceae</taxon>
        <taxon>Devosia</taxon>
    </lineage>
</organism>
<evidence type="ECO:0000256" key="1">
    <source>
        <dbReference type="ARBA" id="ARBA00009437"/>
    </source>
</evidence>
<evidence type="ECO:0000313" key="6">
    <source>
        <dbReference type="EMBL" id="MCP8887001.1"/>
    </source>
</evidence>
<proteinExistence type="inferred from homology"/>
<dbReference type="Pfam" id="PF00126">
    <property type="entry name" value="HTH_1"/>
    <property type="match status" value="1"/>
</dbReference>
<dbReference type="RefSeq" id="WP_254673328.1">
    <property type="nucleotide sequence ID" value="NZ_JAMWDU010000002.1"/>
</dbReference>
<evidence type="ECO:0000256" key="4">
    <source>
        <dbReference type="ARBA" id="ARBA00023163"/>
    </source>
</evidence>
<dbReference type="InterPro" id="IPR036390">
    <property type="entry name" value="WH_DNA-bd_sf"/>
</dbReference>
<keyword evidence="4" id="KW-0804">Transcription</keyword>
<dbReference type="PANTHER" id="PTHR30537:SF3">
    <property type="entry name" value="TRANSCRIPTIONAL REGULATORY PROTEIN"/>
    <property type="match status" value="1"/>
</dbReference>